<comment type="caution">
    <text evidence="1">The sequence shown here is derived from an EMBL/GenBank/DDBJ whole genome shotgun (WGS) entry which is preliminary data.</text>
</comment>
<name>A0A5J4XAI3_9EUKA</name>
<accession>A0A5J4XAI3</accession>
<proteinExistence type="predicted"/>
<gene>
    <name evidence="1" type="ORF">EZS28_000173</name>
</gene>
<evidence type="ECO:0000313" key="2">
    <source>
        <dbReference type="Proteomes" id="UP000324800"/>
    </source>
</evidence>
<sequence>MIEFHEIQGGMTFITENEVTIDHSAVGDNIIIVSHKNVVYVLLWHPAIPIMLSQKKQQINSTTRLALLAYHGLDPDKSPAEDINKIKDQFNLNEKQQIKLSMNLQAVYTLQFSSNVTALGAVSICGNQYFVICTAQPCKARIFRLNSIEDDIEFQKKNLKLWDLANTLEFSQNQMNIFNILKEPSYNPQVSPDEQFIQVDSGENKFLLNFCSQQLTVTPIIDMKLNNPASSCLLTTLERSVKRLGPEEDVMPNEALFGMNLNDEQNSQTKHRKHFKPDKSLQDELFSQPSKYGNLDSTQMDQRYKGHEGALLLIGGQYGIVEYVVIPLAALMLDIPPSRYNSAFDVLKIGMQSREQKLKHSIHELFSFPPESQFMDLGRSPVYISEDNRRVIIKGERTYAVRFDPYLGRSVWLSLFNQGGIRSIVPVNEYPKTRLKENAKKFNLNYFNF</sequence>
<protein>
    <submittedName>
        <fullName evidence="1">Uncharacterized protein</fullName>
    </submittedName>
</protein>
<dbReference type="Proteomes" id="UP000324800">
    <property type="component" value="Unassembled WGS sequence"/>
</dbReference>
<dbReference type="AlphaFoldDB" id="A0A5J4XAI3"/>
<evidence type="ECO:0000313" key="1">
    <source>
        <dbReference type="EMBL" id="KAA6404311.1"/>
    </source>
</evidence>
<dbReference type="EMBL" id="SNRW01000012">
    <property type="protein sequence ID" value="KAA6404311.1"/>
    <property type="molecule type" value="Genomic_DNA"/>
</dbReference>
<reference evidence="1 2" key="1">
    <citation type="submission" date="2019-03" db="EMBL/GenBank/DDBJ databases">
        <title>Single cell metagenomics reveals metabolic interactions within the superorganism composed of flagellate Streblomastix strix and complex community of Bacteroidetes bacteria on its surface.</title>
        <authorList>
            <person name="Treitli S.C."/>
            <person name="Kolisko M."/>
            <person name="Husnik F."/>
            <person name="Keeling P."/>
            <person name="Hampl V."/>
        </authorList>
    </citation>
    <scope>NUCLEOTIDE SEQUENCE [LARGE SCALE GENOMIC DNA]</scope>
    <source>
        <strain evidence="1">ST1C</strain>
    </source>
</reference>
<organism evidence="1 2">
    <name type="scientific">Streblomastix strix</name>
    <dbReference type="NCBI Taxonomy" id="222440"/>
    <lineage>
        <taxon>Eukaryota</taxon>
        <taxon>Metamonada</taxon>
        <taxon>Preaxostyla</taxon>
        <taxon>Oxymonadida</taxon>
        <taxon>Streblomastigidae</taxon>
        <taxon>Streblomastix</taxon>
    </lineage>
</organism>